<dbReference type="Pfam" id="PF09997">
    <property type="entry name" value="DUF2238"/>
    <property type="match status" value="1"/>
</dbReference>
<feature type="transmembrane region" description="Helical" evidence="1">
    <location>
        <begin position="104"/>
        <end position="121"/>
    </location>
</feature>
<protein>
    <recommendedName>
        <fullName evidence="4">VanZ-like domain-containing protein</fullName>
    </recommendedName>
</protein>
<dbReference type="InterPro" id="IPR014509">
    <property type="entry name" value="YjdF-like"/>
</dbReference>
<proteinExistence type="predicted"/>
<feature type="transmembrane region" description="Helical" evidence="1">
    <location>
        <begin position="133"/>
        <end position="152"/>
    </location>
</feature>
<feature type="transmembrane region" description="Helical" evidence="1">
    <location>
        <begin position="75"/>
        <end position="98"/>
    </location>
</feature>
<dbReference type="Proteomes" id="UP000176952">
    <property type="component" value="Unassembled WGS sequence"/>
</dbReference>
<evidence type="ECO:0000313" key="2">
    <source>
        <dbReference type="EMBL" id="OGY84779.1"/>
    </source>
</evidence>
<name>A0A1G2B840_9BACT</name>
<comment type="caution">
    <text evidence="2">The sequence shown here is derived from an EMBL/GenBank/DDBJ whole genome shotgun (WGS) entry which is preliminary data.</text>
</comment>
<organism evidence="2 3">
    <name type="scientific">Candidatus Kerfeldbacteria bacterium RIFCSPHIGHO2_12_FULL_48_17</name>
    <dbReference type="NCBI Taxonomy" id="1798542"/>
    <lineage>
        <taxon>Bacteria</taxon>
        <taxon>Candidatus Kerfeldiibacteriota</taxon>
    </lineage>
</organism>
<reference evidence="2 3" key="1">
    <citation type="journal article" date="2016" name="Nat. Commun.">
        <title>Thousands of microbial genomes shed light on interconnected biogeochemical processes in an aquifer system.</title>
        <authorList>
            <person name="Anantharaman K."/>
            <person name="Brown C.T."/>
            <person name="Hug L.A."/>
            <person name="Sharon I."/>
            <person name="Castelle C.J."/>
            <person name="Probst A.J."/>
            <person name="Thomas B.C."/>
            <person name="Singh A."/>
            <person name="Wilkins M.J."/>
            <person name="Karaoz U."/>
            <person name="Brodie E.L."/>
            <person name="Williams K.H."/>
            <person name="Hubbard S.S."/>
            <person name="Banfield J.F."/>
        </authorList>
    </citation>
    <scope>NUCLEOTIDE SEQUENCE [LARGE SCALE GENOMIC DNA]</scope>
</reference>
<dbReference type="AlphaFoldDB" id="A0A1G2B840"/>
<feature type="transmembrane region" description="Helical" evidence="1">
    <location>
        <begin position="13"/>
        <end position="34"/>
    </location>
</feature>
<keyword evidence="1" id="KW-1133">Transmembrane helix</keyword>
<accession>A0A1G2B840</accession>
<evidence type="ECO:0000313" key="3">
    <source>
        <dbReference type="Proteomes" id="UP000176952"/>
    </source>
</evidence>
<dbReference type="STRING" id="1798542.A3F54_03275"/>
<keyword evidence="1" id="KW-0472">Membrane</keyword>
<feature type="transmembrane region" description="Helical" evidence="1">
    <location>
        <begin position="172"/>
        <end position="191"/>
    </location>
</feature>
<dbReference type="EMBL" id="MHKD01000011">
    <property type="protein sequence ID" value="OGY84779.1"/>
    <property type="molecule type" value="Genomic_DNA"/>
</dbReference>
<gene>
    <name evidence="2" type="ORF">A3F54_03275</name>
</gene>
<keyword evidence="1" id="KW-0812">Transmembrane</keyword>
<evidence type="ECO:0000256" key="1">
    <source>
        <dbReference type="SAM" id="Phobius"/>
    </source>
</evidence>
<evidence type="ECO:0008006" key="4">
    <source>
        <dbReference type="Google" id="ProtNLM"/>
    </source>
</evidence>
<sequence length="197" mass="23018">MATKTKKHKYIRWFWRIPLAILATVEFLAVIHIIPYQPQFTSLGLLFTSAAVWIFLELAQSFLERRHASIRARWVILIAVTSVYLDAFGDFFFLYARIPHYDAFLHFFASISATVLVWHLLEVGVSKRYSRRFLLTFTVCLVITFGTVYEISEYIEDFFTGSHRLGDGFDTANDLLLDSLGALMIVVLWWFKKKFKK</sequence>
<feature type="transmembrane region" description="Helical" evidence="1">
    <location>
        <begin position="40"/>
        <end position="63"/>
    </location>
</feature>